<dbReference type="EMBL" id="SLWO01000009">
    <property type="protein sequence ID" value="TCO19827.1"/>
    <property type="molecule type" value="Genomic_DNA"/>
</dbReference>
<dbReference type="Proteomes" id="UP000622648">
    <property type="component" value="Unassembled WGS sequence"/>
</dbReference>
<proteinExistence type="predicted"/>
<dbReference type="EMBL" id="BMJO01000002">
    <property type="protein sequence ID" value="GGE49164.1"/>
    <property type="molecule type" value="Genomic_DNA"/>
</dbReference>
<keyword evidence="4" id="KW-1185">Reference proteome</keyword>
<reference evidence="1" key="1">
    <citation type="journal article" date="2014" name="Int. J. Syst. Evol. Microbiol.">
        <title>Complete genome of a new Firmicutes species belonging to the dominant human colonic microbiota ('Ruminococcus bicirculans') reveals two chromosomes and a selective capacity to utilize plant glucans.</title>
        <authorList>
            <consortium name="NISC Comparative Sequencing Program"/>
            <person name="Wegmann U."/>
            <person name="Louis P."/>
            <person name="Goesmann A."/>
            <person name="Henrissat B."/>
            <person name="Duncan S.H."/>
            <person name="Flint H.J."/>
        </authorList>
    </citation>
    <scope>NUCLEOTIDE SEQUENCE</scope>
    <source>
        <strain evidence="1">CGMCC 1.15644</strain>
    </source>
</reference>
<reference evidence="4" key="2">
    <citation type="journal article" date="2019" name="Int. J. Syst. Evol. Microbiol.">
        <title>The Global Catalogue of Microorganisms (GCM) 10K type strain sequencing project: providing services to taxonomists for standard genome sequencing and annotation.</title>
        <authorList>
            <consortium name="The Broad Institute Genomics Platform"/>
            <consortium name="The Broad Institute Genome Sequencing Center for Infectious Disease"/>
            <person name="Wu L."/>
            <person name="Ma J."/>
        </authorList>
    </citation>
    <scope>NUCLEOTIDE SEQUENCE [LARGE SCALE GENOMIC DNA]</scope>
    <source>
        <strain evidence="4">CGMCC 1.15644</strain>
    </source>
</reference>
<sequence length="173" mass="19012">MIGILCSVYGVISVYHAKPLKDMKNNLLSISGLMILLSLVVISCKKDKTPAGPKDALTGSWEEVPQKAYSKRLLFEAGGNFSMQIRDQGNQYWSTEVIGKYTISGDQLIVNTSSNLEKSSTGKIISNTPINYVLFDKGKFSIDQQVLTINYTTYPADGPVPTVAKFNQLIPID</sequence>
<reference evidence="1" key="4">
    <citation type="submission" date="2024-05" db="EMBL/GenBank/DDBJ databases">
        <authorList>
            <person name="Sun Q."/>
            <person name="Zhou Y."/>
        </authorList>
    </citation>
    <scope>NUCLEOTIDE SEQUENCE</scope>
    <source>
        <strain evidence="1">CGMCC 1.15644</strain>
    </source>
</reference>
<name>A0A4V2RYF4_9SPHI</name>
<comment type="caution">
    <text evidence="2">The sequence shown here is derived from an EMBL/GenBank/DDBJ whole genome shotgun (WGS) entry which is preliminary data.</text>
</comment>
<evidence type="ECO:0000313" key="2">
    <source>
        <dbReference type="EMBL" id="TCO19827.1"/>
    </source>
</evidence>
<accession>A0A4V2RYF4</accession>
<gene>
    <name evidence="2" type="ORF">EV200_1099</name>
    <name evidence="1" type="ORF">GCM10011413_14150</name>
</gene>
<evidence type="ECO:0000313" key="4">
    <source>
        <dbReference type="Proteomes" id="UP000622648"/>
    </source>
</evidence>
<evidence type="ECO:0008006" key="5">
    <source>
        <dbReference type="Google" id="ProtNLM"/>
    </source>
</evidence>
<dbReference type="Proteomes" id="UP000295684">
    <property type="component" value="Unassembled WGS sequence"/>
</dbReference>
<dbReference type="AlphaFoldDB" id="A0A4V2RYF4"/>
<reference evidence="2 3" key="3">
    <citation type="submission" date="2019-03" db="EMBL/GenBank/DDBJ databases">
        <title>Genomic Encyclopedia of Type Strains, Phase IV (KMG-IV): sequencing the most valuable type-strain genomes for metagenomic binning, comparative biology and taxonomic classification.</title>
        <authorList>
            <person name="Goeker M."/>
        </authorList>
    </citation>
    <scope>NUCLEOTIDE SEQUENCE [LARGE SCALE GENOMIC DNA]</scope>
    <source>
        <strain evidence="2 3">DSM 103236</strain>
    </source>
</reference>
<protein>
    <recommendedName>
        <fullName evidence="5">Lipocalin-like protein</fullName>
    </recommendedName>
</protein>
<evidence type="ECO:0000313" key="1">
    <source>
        <dbReference type="EMBL" id="GGE49164.1"/>
    </source>
</evidence>
<organism evidence="2 3">
    <name type="scientific">Pedobacter psychrotolerans</name>
    <dbReference type="NCBI Taxonomy" id="1843235"/>
    <lineage>
        <taxon>Bacteria</taxon>
        <taxon>Pseudomonadati</taxon>
        <taxon>Bacteroidota</taxon>
        <taxon>Sphingobacteriia</taxon>
        <taxon>Sphingobacteriales</taxon>
        <taxon>Sphingobacteriaceae</taxon>
        <taxon>Pedobacter</taxon>
    </lineage>
</organism>
<evidence type="ECO:0000313" key="3">
    <source>
        <dbReference type="Proteomes" id="UP000295684"/>
    </source>
</evidence>